<dbReference type="Proteomes" id="UP000321638">
    <property type="component" value="Unassembled WGS sequence"/>
</dbReference>
<evidence type="ECO:0000256" key="7">
    <source>
        <dbReference type="ARBA" id="ARBA00022679"/>
    </source>
</evidence>
<dbReference type="InterPro" id="IPR035994">
    <property type="entry name" value="Nucleoside_phosphorylase_sf"/>
</dbReference>
<dbReference type="SUPFAM" id="SSF53167">
    <property type="entry name" value="Purine and uridine phosphorylases"/>
    <property type="match status" value="1"/>
</dbReference>
<evidence type="ECO:0000313" key="11">
    <source>
        <dbReference type="EMBL" id="TXL79642.1"/>
    </source>
</evidence>
<evidence type="ECO:0000256" key="6">
    <source>
        <dbReference type="ARBA" id="ARBA00022676"/>
    </source>
</evidence>
<dbReference type="InterPro" id="IPR011268">
    <property type="entry name" value="Purine_phosphorylase"/>
</dbReference>
<feature type="domain" description="Nucleoside phosphorylase" evidence="10">
    <location>
        <begin position="23"/>
        <end position="267"/>
    </location>
</feature>
<dbReference type="NCBIfam" id="NF006054">
    <property type="entry name" value="PRK08202.1"/>
    <property type="match status" value="1"/>
</dbReference>
<dbReference type="GO" id="GO:0005737">
    <property type="term" value="C:cytoplasm"/>
    <property type="evidence" value="ECO:0007669"/>
    <property type="project" value="TreeGrafter"/>
</dbReference>
<dbReference type="InterPro" id="IPR000845">
    <property type="entry name" value="Nucleoside_phosphorylase_d"/>
</dbReference>
<gene>
    <name evidence="11" type="ORF">FHP25_06310</name>
</gene>
<keyword evidence="12" id="KW-1185">Reference proteome</keyword>
<dbReference type="NCBIfam" id="TIGR01697">
    <property type="entry name" value="PNPH-PUNA-XAPA"/>
    <property type="match status" value="1"/>
</dbReference>
<dbReference type="CDD" id="cd09009">
    <property type="entry name" value="PNP-EcPNPII_like"/>
    <property type="match status" value="1"/>
</dbReference>
<dbReference type="InterPro" id="IPR011269">
    <property type="entry name" value="PUNP"/>
</dbReference>
<sequence length="274" mass="28588">MNDPVQASVALVQRHAPGFVPRVGLVLGTGLGGIADEVSPAATLPYGELPGFPVPSVGGHAGRLVLGHLAGTPVALLHGRAHYYEHGRADVMKVPVRTLARLGCEMLLLTNAAGSLRPQMAPGSTMLVTDHINFTGVSPLFGEAGDNRFVDMVDAYDPALRRRLLEAAAASNVTLHEGVYIWFAGPSFETPAEIRAAARLGADAVGMSTVPEVVLARHAKMKVAALSVITNFAAGMGSEPLSHLETLRVAARQGAEDIRRVLHAFLADSSSGAG</sequence>
<comment type="subunit">
    <text evidence="3">Homotrimer.</text>
</comment>
<evidence type="ECO:0000259" key="10">
    <source>
        <dbReference type="Pfam" id="PF01048"/>
    </source>
</evidence>
<evidence type="ECO:0000256" key="3">
    <source>
        <dbReference type="ARBA" id="ARBA00011233"/>
    </source>
</evidence>
<dbReference type="OrthoDB" id="1523230at2"/>
<dbReference type="AlphaFoldDB" id="A0A5C8PT38"/>
<keyword evidence="6 9" id="KW-0328">Glycosyltransferase</keyword>
<keyword evidence="7 9" id="KW-0808">Transferase</keyword>
<accession>A0A5C8PT38</accession>
<dbReference type="PANTHER" id="PTHR11904">
    <property type="entry name" value="METHYLTHIOADENOSINE/PURINE NUCLEOSIDE PHOSPHORYLASE"/>
    <property type="match status" value="1"/>
</dbReference>
<dbReference type="GO" id="GO:0004731">
    <property type="term" value="F:purine-nucleoside phosphorylase activity"/>
    <property type="evidence" value="ECO:0007669"/>
    <property type="project" value="UniProtKB-EC"/>
</dbReference>
<evidence type="ECO:0000256" key="9">
    <source>
        <dbReference type="PIRNR" id="PIRNR000477"/>
    </source>
</evidence>
<dbReference type="PANTHER" id="PTHR11904:SF9">
    <property type="entry name" value="PURINE NUCLEOSIDE PHOSPHORYLASE-RELATED"/>
    <property type="match status" value="1"/>
</dbReference>
<evidence type="ECO:0000256" key="2">
    <source>
        <dbReference type="ARBA" id="ARBA00006751"/>
    </source>
</evidence>
<comment type="similarity">
    <text evidence="2 9">Belongs to the PNP/MTAP phosphorylase family.</text>
</comment>
<protein>
    <recommendedName>
        <fullName evidence="5 9">Purine nucleoside phosphorylase</fullName>
        <ecNumber evidence="4 9">2.4.2.1</ecNumber>
    </recommendedName>
    <alternativeName>
        <fullName evidence="8 9">Inosine-guanosine phosphorylase</fullName>
    </alternativeName>
</protein>
<dbReference type="NCBIfam" id="TIGR01698">
    <property type="entry name" value="PUNP"/>
    <property type="match status" value="1"/>
</dbReference>
<evidence type="ECO:0000256" key="4">
    <source>
        <dbReference type="ARBA" id="ARBA00011886"/>
    </source>
</evidence>
<comment type="function">
    <text evidence="9">The purine nucleoside phosphorylases catalyze the phosphorolytic breakdown of the N-glycosidic bond in the beta-(deoxy)ribonucleoside molecules, with the formation of the corresponding free purine bases and pentose-1-phosphate.</text>
</comment>
<dbReference type="UniPathway" id="UPA00606"/>
<reference evidence="11 12" key="1">
    <citation type="submission" date="2019-06" db="EMBL/GenBank/DDBJ databases">
        <title>New taxonomy in bacterial strain CC-CFT640, isolated from vineyard.</title>
        <authorList>
            <person name="Lin S.-Y."/>
            <person name="Tsai C.-F."/>
            <person name="Young C.-C."/>
        </authorList>
    </citation>
    <scope>NUCLEOTIDE SEQUENCE [LARGE SCALE GENOMIC DNA]</scope>
    <source>
        <strain evidence="11 12">CC-CFT640</strain>
    </source>
</reference>
<evidence type="ECO:0000313" key="12">
    <source>
        <dbReference type="Proteomes" id="UP000321638"/>
    </source>
</evidence>
<dbReference type="GO" id="GO:0009116">
    <property type="term" value="P:nucleoside metabolic process"/>
    <property type="evidence" value="ECO:0007669"/>
    <property type="project" value="InterPro"/>
</dbReference>
<proteinExistence type="inferred from homology"/>
<evidence type="ECO:0000256" key="1">
    <source>
        <dbReference type="ARBA" id="ARBA00005058"/>
    </source>
</evidence>
<name>A0A5C8PT38_9HYPH</name>
<comment type="pathway">
    <text evidence="1 9">Purine metabolism; purine nucleoside salvage.</text>
</comment>
<comment type="caution">
    <text evidence="11">The sequence shown here is derived from an EMBL/GenBank/DDBJ whole genome shotgun (WGS) entry which is preliminary data.</text>
</comment>
<evidence type="ECO:0000256" key="8">
    <source>
        <dbReference type="ARBA" id="ARBA00031036"/>
    </source>
</evidence>
<dbReference type="Gene3D" id="3.40.50.1580">
    <property type="entry name" value="Nucleoside phosphorylase domain"/>
    <property type="match status" value="1"/>
</dbReference>
<organism evidence="11 12">
    <name type="scientific">Vineibacter terrae</name>
    <dbReference type="NCBI Taxonomy" id="2586908"/>
    <lineage>
        <taxon>Bacteria</taxon>
        <taxon>Pseudomonadati</taxon>
        <taxon>Pseudomonadota</taxon>
        <taxon>Alphaproteobacteria</taxon>
        <taxon>Hyphomicrobiales</taxon>
        <taxon>Vineibacter</taxon>
    </lineage>
</organism>
<dbReference type="EMBL" id="VDUZ01000005">
    <property type="protein sequence ID" value="TXL79642.1"/>
    <property type="molecule type" value="Genomic_DNA"/>
</dbReference>
<dbReference type="EC" id="2.4.2.1" evidence="4 9"/>
<evidence type="ECO:0000256" key="5">
    <source>
        <dbReference type="ARBA" id="ARBA00013834"/>
    </source>
</evidence>
<dbReference type="PIRSF" id="PIRSF000477">
    <property type="entry name" value="PurNPase"/>
    <property type="match status" value="1"/>
</dbReference>
<dbReference type="Pfam" id="PF01048">
    <property type="entry name" value="PNP_UDP_1"/>
    <property type="match status" value="1"/>
</dbReference>